<keyword evidence="5" id="KW-0276">Fatty acid metabolism</keyword>
<comment type="similarity">
    <text evidence="2">Belongs to the fatty acid desaturase type 2 family.</text>
</comment>
<evidence type="ECO:0000256" key="13">
    <source>
        <dbReference type="SAM" id="Phobius"/>
    </source>
</evidence>
<proteinExistence type="inferred from homology"/>
<feature type="transmembrane region" description="Helical" evidence="13">
    <location>
        <begin position="65"/>
        <end position="86"/>
    </location>
</feature>
<evidence type="ECO:0000256" key="3">
    <source>
        <dbReference type="ARBA" id="ARBA00022516"/>
    </source>
</evidence>
<evidence type="ECO:0000256" key="12">
    <source>
        <dbReference type="SAM" id="MobiDB-lite"/>
    </source>
</evidence>
<dbReference type="PANTHER" id="PTHR11351">
    <property type="entry name" value="ACYL-COA DESATURASE"/>
    <property type="match status" value="1"/>
</dbReference>
<dbReference type="EMBL" id="SJPF01000002">
    <property type="protein sequence ID" value="TWT34145.1"/>
    <property type="molecule type" value="Genomic_DNA"/>
</dbReference>
<dbReference type="GO" id="GO:0016717">
    <property type="term" value="F:oxidoreductase activity, acting on paired donors, with oxidation of a pair of donors resulting in the reduction of molecular oxygen to two molecules of water"/>
    <property type="evidence" value="ECO:0007669"/>
    <property type="project" value="InterPro"/>
</dbReference>
<evidence type="ECO:0000256" key="10">
    <source>
        <dbReference type="ARBA" id="ARBA00023136"/>
    </source>
</evidence>
<dbReference type="OrthoDB" id="19906at2"/>
<feature type="domain" description="Fatty acid desaturase" evidence="14">
    <location>
        <begin position="91"/>
        <end position="315"/>
    </location>
</feature>
<gene>
    <name evidence="15" type="ORF">Enr8_15380</name>
</gene>
<evidence type="ECO:0000256" key="8">
    <source>
        <dbReference type="ARBA" id="ARBA00023004"/>
    </source>
</evidence>
<dbReference type="GO" id="GO:0016020">
    <property type="term" value="C:membrane"/>
    <property type="evidence" value="ECO:0007669"/>
    <property type="project" value="UniProtKB-SubCell"/>
</dbReference>
<sequence>MSIVTDENREAGDDFEKDAVSQEDWNESNLVTETKPAAKKNVTKKKRRIEPPIAEKLRDRYKTGFAWIIFGWIAMIHVVALAAPFYFSWSGFALFIAFYYLTGCVGITLGFHRLLTHTSYQVHYPTRMVLAFIGGLAGEGSALDWVAMHRKHHAHSDQEEDPHSPIHGGLWSHILWLFPFRNAAEQRSIHERWAPDLLKEPGMRFLNYAFIPSHLALGALMAYAGYCYGGSYYATSWVLWGMFARLVVVLHVTWFVNSASHIWGYTNYETTDQSKNLWWVGLTAFGEGWHNNHHAYPRMANHGHKWWEFDLTYNIIRVMKMTGLAWNVVDYKKKSRDGSAIH</sequence>
<evidence type="ECO:0000256" key="5">
    <source>
        <dbReference type="ARBA" id="ARBA00022832"/>
    </source>
</evidence>
<feature type="transmembrane region" description="Helical" evidence="13">
    <location>
        <begin position="205"/>
        <end position="225"/>
    </location>
</feature>
<evidence type="ECO:0000256" key="4">
    <source>
        <dbReference type="ARBA" id="ARBA00022692"/>
    </source>
</evidence>
<dbReference type="InterPro" id="IPR015876">
    <property type="entry name" value="Acyl-CoA_DS"/>
</dbReference>
<feature type="transmembrane region" description="Helical" evidence="13">
    <location>
        <begin position="92"/>
        <end position="116"/>
    </location>
</feature>
<dbReference type="PRINTS" id="PR00075">
    <property type="entry name" value="FACDDSATRASE"/>
</dbReference>
<protein>
    <submittedName>
        <fullName evidence="15">Fatty acid desaturase</fullName>
    </submittedName>
</protein>
<keyword evidence="4 13" id="KW-0812">Transmembrane</keyword>
<dbReference type="Proteomes" id="UP000318878">
    <property type="component" value="Unassembled WGS sequence"/>
</dbReference>
<dbReference type="Pfam" id="PF00487">
    <property type="entry name" value="FA_desaturase"/>
    <property type="match status" value="1"/>
</dbReference>
<evidence type="ECO:0000256" key="9">
    <source>
        <dbReference type="ARBA" id="ARBA00023098"/>
    </source>
</evidence>
<dbReference type="InterPro" id="IPR005804">
    <property type="entry name" value="FA_desaturase_dom"/>
</dbReference>
<feature type="region of interest" description="Disordered" evidence="12">
    <location>
        <begin position="1"/>
        <end position="44"/>
    </location>
</feature>
<dbReference type="AlphaFoldDB" id="A0A5C5V8T4"/>
<reference evidence="15 16" key="1">
    <citation type="submission" date="2019-02" db="EMBL/GenBank/DDBJ databases">
        <title>Deep-cultivation of Planctomycetes and their phenomic and genomic characterization uncovers novel biology.</title>
        <authorList>
            <person name="Wiegand S."/>
            <person name="Jogler M."/>
            <person name="Boedeker C."/>
            <person name="Pinto D."/>
            <person name="Vollmers J."/>
            <person name="Rivas-Marin E."/>
            <person name="Kohn T."/>
            <person name="Peeters S.H."/>
            <person name="Heuer A."/>
            <person name="Rast P."/>
            <person name="Oberbeckmann S."/>
            <person name="Bunk B."/>
            <person name="Jeske O."/>
            <person name="Meyerdierks A."/>
            <person name="Storesund J.E."/>
            <person name="Kallscheuer N."/>
            <person name="Luecker S."/>
            <person name="Lage O.M."/>
            <person name="Pohl T."/>
            <person name="Merkel B.J."/>
            <person name="Hornburger P."/>
            <person name="Mueller R.-W."/>
            <person name="Bruemmer F."/>
            <person name="Labrenz M."/>
            <person name="Spormann A.M."/>
            <person name="Op Den Camp H."/>
            <person name="Overmann J."/>
            <person name="Amann R."/>
            <person name="Jetten M.S.M."/>
            <person name="Mascher T."/>
            <person name="Medema M.H."/>
            <person name="Devos D.P."/>
            <person name="Kaster A.-K."/>
            <person name="Ovreas L."/>
            <person name="Rohde M."/>
            <person name="Galperin M.Y."/>
            <person name="Jogler C."/>
        </authorList>
    </citation>
    <scope>NUCLEOTIDE SEQUENCE [LARGE SCALE GENOMIC DNA]</scope>
    <source>
        <strain evidence="15 16">Enr8</strain>
    </source>
</reference>
<evidence type="ECO:0000256" key="6">
    <source>
        <dbReference type="ARBA" id="ARBA00022989"/>
    </source>
</evidence>
<dbReference type="PANTHER" id="PTHR11351:SF31">
    <property type="entry name" value="DESATURASE 1, ISOFORM A-RELATED"/>
    <property type="match status" value="1"/>
</dbReference>
<dbReference type="GO" id="GO:0006633">
    <property type="term" value="P:fatty acid biosynthetic process"/>
    <property type="evidence" value="ECO:0007669"/>
    <property type="project" value="UniProtKB-KW"/>
</dbReference>
<evidence type="ECO:0000313" key="15">
    <source>
        <dbReference type="EMBL" id="TWT34145.1"/>
    </source>
</evidence>
<keyword evidence="8" id="KW-0408">Iron</keyword>
<feature type="compositionally biased region" description="Basic and acidic residues" evidence="12">
    <location>
        <begin position="1"/>
        <end position="20"/>
    </location>
</feature>
<accession>A0A5C5V8T4</accession>
<keyword evidence="7" id="KW-0560">Oxidoreductase</keyword>
<evidence type="ECO:0000259" key="14">
    <source>
        <dbReference type="Pfam" id="PF00487"/>
    </source>
</evidence>
<name>A0A5C5V8T4_9BACT</name>
<evidence type="ECO:0000256" key="2">
    <source>
        <dbReference type="ARBA" id="ARBA00008749"/>
    </source>
</evidence>
<comment type="subcellular location">
    <subcellularLocation>
        <location evidence="1">Membrane</location>
        <topology evidence="1">Multi-pass membrane protein</topology>
    </subcellularLocation>
</comment>
<keyword evidence="16" id="KW-1185">Reference proteome</keyword>
<keyword evidence="9" id="KW-0443">Lipid metabolism</keyword>
<keyword evidence="6 13" id="KW-1133">Transmembrane helix</keyword>
<evidence type="ECO:0000313" key="16">
    <source>
        <dbReference type="Proteomes" id="UP000318878"/>
    </source>
</evidence>
<keyword evidence="11" id="KW-0275">Fatty acid biosynthesis</keyword>
<keyword evidence="10 13" id="KW-0472">Membrane</keyword>
<comment type="caution">
    <text evidence="15">The sequence shown here is derived from an EMBL/GenBank/DDBJ whole genome shotgun (WGS) entry which is preliminary data.</text>
</comment>
<evidence type="ECO:0000256" key="1">
    <source>
        <dbReference type="ARBA" id="ARBA00004141"/>
    </source>
</evidence>
<dbReference type="CDD" id="cd03505">
    <property type="entry name" value="Delta9-FADS-like"/>
    <property type="match status" value="1"/>
</dbReference>
<evidence type="ECO:0000256" key="11">
    <source>
        <dbReference type="ARBA" id="ARBA00023160"/>
    </source>
</evidence>
<dbReference type="RefSeq" id="WP_146430111.1">
    <property type="nucleotide sequence ID" value="NZ_SJPF01000002.1"/>
</dbReference>
<keyword evidence="3" id="KW-0444">Lipid biosynthesis</keyword>
<organism evidence="15 16">
    <name type="scientific">Blastopirellula retiformator</name>
    <dbReference type="NCBI Taxonomy" id="2527970"/>
    <lineage>
        <taxon>Bacteria</taxon>
        <taxon>Pseudomonadati</taxon>
        <taxon>Planctomycetota</taxon>
        <taxon>Planctomycetia</taxon>
        <taxon>Pirellulales</taxon>
        <taxon>Pirellulaceae</taxon>
        <taxon>Blastopirellula</taxon>
    </lineage>
</organism>
<evidence type="ECO:0000256" key="7">
    <source>
        <dbReference type="ARBA" id="ARBA00023002"/>
    </source>
</evidence>
<feature type="transmembrane region" description="Helical" evidence="13">
    <location>
        <begin position="237"/>
        <end position="256"/>
    </location>
</feature>